<evidence type="ECO:0000256" key="1">
    <source>
        <dbReference type="SAM" id="MobiDB-lite"/>
    </source>
</evidence>
<protein>
    <recommendedName>
        <fullName evidence="4">BED-type domain-containing protein</fullName>
    </recommendedName>
</protein>
<gene>
    <name evidence="2" type="ORF">Ddye_017633</name>
</gene>
<name>A0AAD9WZZ3_9ROSI</name>
<proteinExistence type="predicted"/>
<evidence type="ECO:0000313" key="2">
    <source>
        <dbReference type="EMBL" id="KAK2650144.1"/>
    </source>
</evidence>
<keyword evidence="3" id="KW-1185">Reference proteome</keyword>
<evidence type="ECO:0000313" key="3">
    <source>
        <dbReference type="Proteomes" id="UP001280121"/>
    </source>
</evidence>
<dbReference type="EMBL" id="JANJYI010000005">
    <property type="protein sequence ID" value="KAK2650144.1"/>
    <property type="molecule type" value="Genomic_DNA"/>
</dbReference>
<feature type="region of interest" description="Disordered" evidence="1">
    <location>
        <begin position="30"/>
        <end position="54"/>
    </location>
</feature>
<organism evidence="2 3">
    <name type="scientific">Dipteronia dyeriana</name>
    <dbReference type="NCBI Taxonomy" id="168575"/>
    <lineage>
        <taxon>Eukaryota</taxon>
        <taxon>Viridiplantae</taxon>
        <taxon>Streptophyta</taxon>
        <taxon>Embryophyta</taxon>
        <taxon>Tracheophyta</taxon>
        <taxon>Spermatophyta</taxon>
        <taxon>Magnoliopsida</taxon>
        <taxon>eudicotyledons</taxon>
        <taxon>Gunneridae</taxon>
        <taxon>Pentapetalae</taxon>
        <taxon>rosids</taxon>
        <taxon>malvids</taxon>
        <taxon>Sapindales</taxon>
        <taxon>Sapindaceae</taxon>
        <taxon>Hippocastanoideae</taxon>
        <taxon>Acereae</taxon>
        <taxon>Dipteronia</taxon>
    </lineage>
</organism>
<reference evidence="2" key="1">
    <citation type="journal article" date="2023" name="Plant J.">
        <title>Genome sequences and population genomics provide insights into the demographic history, inbreeding, and mutation load of two 'living fossil' tree species of Dipteronia.</title>
        <authorList>
            <person name="Feng Y."/>
            <person name="Comes H.P."/>
            <person name="Chen J."/>
            <person name="Zhu S."/>
            <person name="Lu R."/>
            <person name="Zhang X."/>
            <person name="Li P."/>
            <person name="Qiu J."/>
            <person name="Olsen K.M."/>
            <person name="Qiu Y."/>
        </authorList>
    </citation>
    <scope>NUCLEOTIDE SEQUENCE</scope>
    <source>
        <strain evidence="2">KIB01</strain>
    </source>
</reference>
<evidence type="ECO:0008006" key="4">
    <source>
        <dbReference type="Google" id="ProtNLM"/>
    </source>
</evidence>
<dbReference type="AlphaFoldDB" id="A0AAD9WZZ3"/>
<comment type="caution">
    <text evidence="2">The sequence shown here is derived from an EMBL/GenBank/DDBJ whole genome shotgun (WGS) entry which is preliminary data.</text>
</comment>
<dbReference type="Proteomes" id="UP001280121">
    <property type="component" value="Unassembled WGS sequence"/>
</dbReference>
<accession>A0AAD9WZZ3</accession>
<sequence length="128" mass="14287">MNPEDFNLNLGDQLPDEDINRLYGEFLEEGPASTTGVAGPSSSTPKSSKKRKKKSIVWDCFDSVMKMMPDGRQVQHACCKYFKSILTSSCRGTSYLKRHRLGCMASHGQVDTTRQTQLQQNPNGLLNT</sequence>
<dbReference type="SMART" id="SM00614">
    <property type="entry name" value="ZnF_BED"/>
    <property type="match status" value="1"/>
</dbReference>